<evidence type="ECO:0000259" key="4">
    <source>
        <dbReference type="PROSITE" id="PS50949"/>
    </source>
</evidence>
<dbReference type="EMBL" id="JBIHSN010000003">
    <property type="protein sequence ID" value="MFH0266374.1"/>
    <property type="molecule type" value="Genomic_DNA"/>
</dbReference>
<evidence type="ECO:0000313" key="6">
    <source>
        <dbReference type="Proteomes" id="UP001607151"/>
    </source>
</evidence>
<keyword evidence="1" id="KW-0805">Transcription regulation</keyword>
<dbReference type="InterPro" id="IPR000524">
    <property type="entry name" value="Tscrpt_reg_HTH_GntR"/>
</dbReference>
<protein>
    <submittedName>
        <fullName evidence="5">Phosphonate utilization transcriptional regulator PhnR</fullName>
    </submittedName>
</protein>
<evidence type="ECO:0000313" key="5">
    <source>
        <dbReference type="EMBL" id="MFH0266374.1"/>
    </source>
</evidence>
<dbReference type="InterPro" id="IPR036390">
    <property type="entry name" value="WH_DNA-bd_sf"/>
</dbReference>
<name>A0ABW7IXM0_9VIBR</name>
<keyword evidence="6" id="KW-1185">Reference proteome</keyword>
<dbReference type="InterPro" id="IPR050679">
    <property type="entry name" value="Bact_HTH_transcr_reg"/>
</dbReference>
<dbReference type="Proteomes" id="UP001607151">
    <property type="component" value="Unassembled WGS sequence"/>
</dbReference>
<dbReference type="InterPro" id="IPR028978">
    <property type="entry name" value="Chorismate_lyase_/UTRA_dom_sf"/>
</dbReference>
<accession>A0ABW7IXM0</accession>
<dbReference type="SMART" id="SM00866">
    <property type="entry name" value="UTRA"/>
    <property type="match status" value="1"/>
</dbReference>
<dbReference type="Gene3D" id="1.10.10.10">
    <property type="entry name" value="Winged helix-like DNA-binding domain superfamily/Winged helix DNA-binding domain"/>
    <property type="match status" value="1"/>
</dbReference>
<dbReference type="InterPro" id="IPR017722">
    <property type="entry name" value="Tscrpt_reg_PhnR"/>
</dbReference>
<organism evidence="5 6">
    <name type="scientific">Vibrio rumoiensis</name>
    <dbReference type="NCBI Taxonomy" id="76258"/>
    <lineage>
        <taxon>Bacteria</taxon>
        <taxon>Pseudomonadati</taxon>
        <taxon>Pseudomonadota</taxon>
        <taxon>Gammaproteobacteria</taxon>
        <taxon>Vibrionales</taxon>
        <taxon>Vibrionaceae</taxon>
        <taxon>Vibrio</taxon>
    </lineage>
</organism>
<dbReference type="SUPFAM" id="SSF64288">
    <property type="entry name" value="Chorismate lyase-like"/>
    <property type="match status" value="1"/>
</dbReference>
<feature type="domain" description="HTH gntR-type" evidence="4">
    <location>
        <begin position="1"/>
        <end position="68"/>
    </location>
</feature>
<dbReference type="Pfam" id="PF07702">
    <property type="entry name" value="UTRA"/>
    <property type="match status" value="1"/>
</dbReference>
<dbReference type="PROSITE" id="PS50949">
    <property type="entry name" value="HTH_GNTR"/>
    <property type="match status" value="1"/>
</dbReference>
<sequence>MQYVKIKEAIVEQIESGLLMPKQKLPSERQLAESFSTTRVTLREALSLLEAEGKVYREDRRGWFISPEPLIYDPNQALNFSAMALAQHRKPDTKLITAKSMLANKFASKLLKLAPFSHVYSIDRVRYLDERPVAFVTNYVQPTLFPNLLEHDLNASLIDVYRDQYQQEYQCIRYRITASSLMGTTAQALRATPGSPATLVEKMRYNQDGLLLDCALEFWRHDAMCIESVVNFASE</sequence>
<keyword evidence="3" id="KW-0804">Transcription</keyword>
<dbReference type="PRINTS" id="PR00035">
    <property type="entry name" value="HTHGNTR"/>
</dbReference>
<dbReference type="Gene3D" id="3.40.1410.10">
    <property type="entry name" value="Chorismate lyase-like"/>
    <property type="match status" value="1"/>
</dbReference>
<comment type="caution">
    <text evidence="5">The sequence shown here is derived from an EMBL/GenBank/DDBJ whole genome shotgun (WGS) entry which is preliminary data.</text>
</comment>
<dbReference type="SMART" id="SM00345">
    <property type="entry name" value="HTH_GNTR"/>
    <property type="match status" value="1"/>
</dbReference>
<dbReference type="SUPFAM" id="SSF46785">
    <property type="entry name" value="Winged helix' DNA-binding domain"/>
    <property type="match status" value="1"/>
</dbReference>
<dbReference type="Pfam" id="PF00392">
    <property type="entry name" value="GntR"/>
    <property type="match status" value="1"/>
</dbReference>
<proteinExistence type="predicted"/>
<dbReference type="NCBIfam" id="TIGR03337">
    <property type="entry name" value="phnR"/>
    <property type="match status" value="1"/>
</dbReference>
<gene>
    <name evidence="5" type="primary">phnR</name>
    <name evidence="5" type="ORF">ACGRQ9_13060</name>
</gene>
<dbReference type="InterPro" id="IPR011663">
    <property type="entry name" value="UTRA"/>
</dbReference>
<reference evidence="5 6" key="1">
    <citation type="submission" date="2024-10" db="EMBL/GenBank/DDBJ databases">
        <authorList>
            <person name="Yibar A."/>
            <person name="Saticioglu I.B."/>
            <person name="Duman M."/>
            <person name="Ajmi N."/>
            <person name="Gurler F."/>
            <person name="Ay H."/>
            <person name="Onuk E."/>
            <person name="Guler S."/>
            <person name="Romalde J.L."/>
        </authorList>
    </citation>
    <scope>NUCLEOTIDE SEQUENCE [LARGE SCALE GENOMIC DNA]</scope>
    <source>
        <strain evidence="5 6">14-MA-B</strain>
    </source>
</reference>
<evidence type="ECO:0000256" key="2">
    <source>
        <dbReference type="ARBA" id="ARBA00023125"/>
    </source>
</evidence>
<keyword evidence="2" id="KW-0238">DNA-binding</keyword>
<dbReference type="RefSeq" id="WP_394608182.1">
    <property type="nucleotide sequence ID" value="NZ_JBIHSJ010000004.1"/>
</dbReference>
<dbReference type="InterPro" id="IPR036388">
    <property type="entry name" value="WH-like_DNA-bd_sf"/>
</dbReference>
<evidence type="ECO:0000256" key="3">
    <source>
        <dbReference type="ARBA" id="ARBA00023163"/>
    </source>
</evidence>
<dbReference type="PANTHER" id="PTHR44846:SF7">
    <property type="entry name" value="TRANSCRIPTIONAL REGULATOR OF 2-AMINOETHYLPHOSPHONATE DEGRADATION OPERONS-RELATED"/>
    <property type="match status" value="1"/>
</dbReference>
<evidence type="ECO:0000256" key="1">
    <source>
        <dbReference type="ARBA" id="ARBA00023015"/>
    </source>
</evidence>
<dbReference type="CDD" id="cd07377">
    <property type="entry name" value="WHTH_GntR"/>
    <property type="match status" value="1"/>
</dbReference>
<dbReference type="PANTHER" id="PTHR44846">
    <property type="entry name" value="MANNOSYL-D-GLYCERATE TRANSPORT/METABOLISM SYSTEM REPRESSOR MNGR-RELATED"/>
    <property type="match status" value="1"/>
</dbReference>